<keyword evidence="7" id="KW-0862">Zinc</keyword>
<dbReference type="RefSeq" id="WP_184146079.1">
    <property type="nucleotide sequence ID" value="NZ_JACHFM010000001.1"/>
</dbReference>
<dbReference type="PROSITE" id="PS51318">
    <property type="entry name" value="TAT"/>
    <property type="match status" value="1"/>
</dbReference>
<keyword evidence="6" id="KW-0378">Hydrolase</keyword>
<reference evidence="12 13" key="1">
    <citation type="submission" date="2020-08" db="EMBL/GenBank/DDBJ databases">
        <title>Genomic Encyclopedia of Type Strains, Phase IV (KMG-IV): sequencing the most valuable type-strain genomes for metagenomic binning, comparative biology and taxonomic classification.</title>
        <authorList>
            <person name="Goeker M."/>
        </authorList>
    </citation>
    <scope>NUCLEOTIDE SEQUENCE [LARGE SCALE GENOMIC DNA]</scope>
    <source>
        <strain evidence="12 13">DSM 101730</strain>
    </source>
</reference>
<keyword evidence="13" id="KW-1185">Reference proteome</keyword>
<evidence type="ECO:0000256" key="4">
    <source>
        <dbReference type="ARBA" id="ARBA00022723"/>
    </source>
</evidence>
<protein>
    <recommendedName>
        <fullName evidence="11">Murein endopeptidase K</fullName>
    </recommendedName>
</protein>
<dbReference type="PANTHER" id="PTHR37425">
    <property type="match status" value="1"/>
</dbReference>
<name>A0A840SEI2_9RHOB</name>
<dbReference type="InterPro" id="IPR009045">
    <property type="entry name" value="Zn_M74/Hedgehog-like"/>
</dbReference>
<evidence type="ECO:0000256" key="6">
    <source>
        <dbReference type="ARBA" id="ARBA00022801"/>
    </source>
</evidence>
<evidence type="ECO:0000256" key="3">
    <source>
        <dbReference type="ARBA" id="ARBA00022670"/>
    </source>
</evidence>
<dbReference type="InterPro" id="IPR006311">
    <property type="entry name" value="TAT_signal"/>
</dbReference>
<dbReference type="GO" id="GO:0071555">
    <property type="term" value="P:cell wall organization"/>
    <property type="evidence" value="ECO:0007669"/>
    <property type="project" value="UniProtKB-KW"/>
</dbReference>
<evidence type="ECO:0000256" key="7">
    <source>
        <dbReference type="ARBA" id="ARBA00022833"/>
    </source>
</evidence>
<evidence type="ECO:0000256" key="5">
    <source>
        <dbReference type="ARBA" id="ARBA00022729"/>
    </source>
</evidence>
<keyword evidence="8" id="KW-0482">Metalloprotease</keyword>
<dbReference type="Gene3D" id="3.30.1380.10">
    <property type="match status" value="1"/>
</dbReference>
<dbReference type="GO" id="GO:0006508">
    <property type="term" value="P:proteolysis"/>
    <property type="evidence" value="ECO:0007669"/>
    <property type="project" value="UniProtKB-KW"/>
</dbReference>
<sequence length="185" mass="20675">MDNEFRPSRRAVLGGVFAGLCAVAAAPVYARAPGFLRGAGDIRRIRMYSQRTGESIDTIYFADGKYVPESVTEISYFMRDWRRNQVMNYDPRNIDNLAATLGLMETSEPYLMISGYRTPQTNRMLKGAASHSYHMRAMAADVRLKSRSVSQISKAAFACDGGGVGVYHRSNFVHMDCGPIRTWRG</sequence>
<dbReference type="GO" id="GO:0008237">
    <property type="term" value="F:metallopeptidase activity"/>
    <property type="evidence" value="ECO:0007669"/>
    <property type="project" value="UniProtKB-KW"/>
</dbReference>
<evidence type="ECO:0000256" key="8">
    <source>
        <dbReference type="ARBA" id="ARBA00023049"/>
    </source>
</evidence>
<comment type="caution">
    <text evidence="12">The sequence shown here is derived from an EMBL/GenBank/DDBJ whole genome shotgun (WGS) entry which is preliminary data.</text>
</comment>
<dbReference type="Proteomes" id="UP000549457">
    <property type="component" value="Unassembled WGS sequence"/>
</dbReference>
<keyword evidence="3" id="KW-0645">Protease</keyword>
<keyword evidence="4" id="KW-0479">Metal-binding</keyword>
<dbReference type="SUPFAM" id="SSF55166">
    <property type="entry name" value="Hedgehog/DD-peptidase"/>
    <property type="match status" value="1"/>
</dbReference>
<evidence type="ECO:0000256" key="11">
    <source>
        <dbReference type="ARBA" id="ARBA00093666"/>
    </source>
</evidence>
<evidence type="ECO:0000256" key="2">
    <source>
        <dbReference type="ARBA" id="ARBA00004776"/>
    </source>
</evidence>
<evidence type="ECO:0000256" key="10">
    <source>
        <dbReference type="ARBA" id="ARBA00093448"/>
    </source>
</evidence>
<dbReference type="Pfam" id="PF05951">
    <property type="entry name" value="Peptidase_M15_2"/>
    <property type="match status" value="1"/>
</dbReference>
<accession>A0A840SEI2</accession>
<dbReference type="InterPro" id="IPR010275">
    <property type="entry name" value="MepK"/>
</dbReference>
<gene>
    <name evidence="12" type="ORF">HNP73_000128</name>
</gene>
<dbReference type="PANTHER" id="PTHR37425:SF1">
    <property type="entry name" value="OUTER MEMBRANE PROTEIN"/>
    <property type="match status" value="1"/>
</dbReference>
<evidence type="ECO:0000256" key="9">
    <source>
        <dbReference type="ARBA" id="ARBA00023316"/>
    </source>
</evidence>
<evidence type="ECO:0000313" key="12">
    <source>
        <dbReference type="EMBL" id="MBB5220207.1"/>
    </source>
</evidence>
<comment type="pathway">
    <text evidence="2">Cell wall biogenesis; cell wall polysaccharide biosynthesis.</text>
</comment>
<keyword evidence="9" id="KW-0961">Cell wall biogenesis/degradation</keyword>
<evidence type="ECO:0000313" key="13">
    <source>
        <dbReference type="Proteomes" id="UP000549457"/>
    </source>
</evidence>
<keyword evidence="5" id="KW-0732">Signal</keyword>
<evidence type="ECO:0000256" key="1">
    <source>
        <dbReference type="ARBA" id="ARBA00001947"/>
    </source>
</evidence>
<dbReference type="EMBL" id="JACHFM010000001">
    <property type="protein sequence ID" value="MBB5220207.1"/>
    <property type="molecule type" value="Genomic_DNA"/>
</dbReference>
<dbReference type="AlphaFoldDB" id="A0A840SEI2"/>
<comment type="similarity">
    <text evidence="10">Belongs to the peptidase M15 family.</text>
</comment>
<comment type="cofactor">
    <cofactor evidence="1">
        <name>Zn(2+)</name>
        <dbReference type="ChEBI" id="CHEBI:29105"/>
    </cofactor>
</comment>
<organism evidence="12 13">
    <name type="scientific">Amaricoccus macauensis</name>
    <dbReference type="NCBI Taxonomy" id="57001"/>
    <lineage>
        <taxon>Bacteria</taxon>
        <taxon>Pseudomonadati</taxon>
        <taxon>Pseudomonadota</taxon>
        <taxon>Alphaproteobacteria</taxon>
        <taxon>Rhodobacterales</taxon>
        <taxon>Paracoccaceae</taxon>
        <taxon>Amaricoccus</taxon>
    </lineage>
</organism>
<dbReference type="GO" id="GO:0046872">
    <property type="term" value="F:metal ion binding"/>
    <property type="evidence" value="ECO:0007669"/>
    <property type="project" value="UniProtKB-KW"/>
</dbReference>
<proteinExistence type="inferred from homology"/>